<keyword evidence="2" id="KW-0808">Transferase</keyword>
<evidence type="ECO:0000256" key="3">
    <source>
        <dbReference type="ARBA" id="ARBA00022741"/>
    </source>
</evidence>
<dbReference type="InterPro" id="IPR050494">
    <property type="entry name" value="Ser_Thr_dual-spec_kinase"/>
</dbReference>
<keyword evidence="4" id="KW-0418">Kinase</keyword>
<dbReference type="SUPFAM" id="SSF56112">
    <property type="entry name" value="Protein kinase-like (PK-like)"/>
    <property type="match status" value="1"/>
</dbReference>
<sequence length="86" mass="9635">NIKPSNIRLTQPCYVDCDHLNVKLLDFSHASTSTNETEEYGSQRTFYKPFEMMVGLPLGRAIDMWGLGCTLVSWSASAPSFMCLLV</sequence>
<dbReference type="Gene3D" id="1.10.510.10">
    <property type="entry name" value="Transferase(Phosphotransferase) domain 1"/>
    <property type="match status" value="1"/>
</dbReference>
<proteinExistence type="predicted"/>
<evidence type="ECO:0000256" key="4">
    <source>
        <dbReference type="ARBA" id="ARBA00022777"/>
    </source>
</evidence>
<feature type="non-terminal residue" evidence="7">
    <location>
        <position position="1"/>
    </location>
</feature>
<dbReference type="PROSITE" id="PS50011">
    <property type="entry name" value="PROTEIN_KINASE_DOM"/>
    <property type="match status" value="1"/>
</dbReference>
<evidence type="ECO:0000256" key="5">
    <source>
        <dbReference type="ARBA" id="ARBA00022840"/>
    </source>
</evidence>
<feature type="domain" description="Protein kinase" evidence="6">
    <location>
        <begin position="1"/>
        <end position="86"/>
    </location>
</feature>
<reference evidence="7" key="2">
    <citation type="submission" date="2016-06" db="EMBL/GenBank/DDBJ databases">
        <title>The genome of a short-lived fish provides insights into sex chromosome evolution and the genetic control of aging.</title>
        <authorList>
            <person name="Reichwald K."/>
            <person name="Felder M."/>
            <person name="Petzold A."/>
            <person name="Koch P."/>
            <person name="Groth M."/>
            <person name="Platzer M."/>
        </authorList>
    </citation>
    <scope>NUCLEOTIDE SEQUENCE</scope>
    <source>
        <tissue evidence="7">Brain</tissue>
    </source>
</reference>
<keyword evidence="3" id="KW-0547">Nucleotide-binding</keyword>
<evidence type="ECO:0000313" key="7">
    <source>
        <dbReference type="EMBL" id="SBP48702.1"/>
    </source>
</evidence>
<dbReference type="GO" id="GO:0005524">
    <property type="term" value="F:ATP binding"/>
    <property type="evidence" value="ECO:0007669"/>
    <property type="project" value="UniProtKB-KW"/>
</dbReference>
<name>A0A1A8A0N3_NOTFU</name>
<dbReference type="PANTHER" id="PTHR24058">
    <property type="entry name" value="DUAL SPECIFICITY PROTEIN KINASE"/>
    <property type="match status" value="1"/>
</dbReference>
<organism evidence="7">
    <name type="scientific">Nothobranchius furzeri</name>
    <name type="common">Turquoise killifish</name>
    <dbReference type="NCBI Taxonomy" id="105023"/>
    <lineage>
        <taxon>Eukaryota</taxon>
        <taxon>Metazoa</taxon>
        <taxon>Chordata</taxon>
        <taxon>Craniata</taxon>
        <taxon>Vertebrata</taxon>
        <taxon>Euteleostomi</taxon>
        <taxon>Actinopterygii</taxon>
        <taxon>Neopterygii</taxon>
        <taxon>Teleostei</taxon>
        <taxon>Neoteleostei</taxon>
        <taxon>Acanthomorphata</taxon>
        <taxon>Ovalentaria</taxon>
        <taxon>Atherinomorphae</taxon>
        <taxon>Cyprinodontiformes</taxon>
        <taxon>Nothobranchiidae</taxon>
        <taxon>Nothobranchius</taxon>
    </lineage>
</organism>
<evidence type="ECO:0000256" key="1">
    <source>
        <dbReference type="ARBA" id="ARBA00022527"/>
    </source>
</evidence>
<dbReference type="GO" id="GO:0004674">
    <property type="term" value="F:protein serine/threonine kinase activity"/>
    <property type="evidence" value="ECO:0007669"/>
    <property type="project" value="UniProtKB-KW"/>
</dbReference>
<dbReference type="AlphaFoldDB" id="A0A1A8A0N3"/>
<evidence type="ECO:0000256" key="2">
    <source>
        <dbReference type="ARBA" id="ARBA00022679"/>
    </source>
</evidence>
<dbReference type="EMBL" id="HADY01010217">
    <property type="protein sequence ID" value="SBP48702.1"/>
    <property type="molecule type" value="Transcribed_RNA"/>
</dbReference>
<dbReference type="InterPro" id="IPR000719">
    <property type="entry name" value="Prot_kinase_dom"/>
</dbReference>
<protein>
    <recommendedName>
        <fullName evidence="6">Protein kinase domain-containing protein</fullName>
    </recommendedName>
</protein>
<keyword evidence="5" id="KW-0067">ATP-binding</keyword>
<feature type="non-terminal residue" evidence="7">
    <location>
        <position position="86"/>
    </location>
</feature>
<keyword evidence="1" id="KW-0723">Serine/threonine-protein kinase</keyword>
<gene>
    <name evidence="7" type="primary">Nfu_g_1_014075</name>
</gene>
<evidence type="ECO:0000259" key="6">
    <source>
        <dbReference type="PROSITE" id="PS50011"/>
    </source>
</evidence>
<accession>A0A1A8A0N3</accession>
<dbReference type="InterPro" id="IPR011009">
    <property type="entry name" value="Kinase-like_dom_sf"/>
</dbReference>
<reference evidence="7" key="1">
    <citation type="submission" date="2016-05" db="EMBL/GenBank/DDBJ databases">
        <authorList>
            <person name="Lavstsen T."/>
            <person name="Jespersen J.S."/>
        </authorList>
    </citation>
    <scope>NUCLEOTIDE SEQUENCE</scope>
    <source>
        <tissue evidence="7">Brain</tissue>
    </source>
</reference>